<comment type="similarity">
    <text evidence="1">Belongs to the glycosyltransferase 2 family.</text>
</comment>
<dbReference type="RefSeq" id="WP_248950703.1">
    <property type="nucleotide sequence ID" value="NZ_JAKILB010000008.1"/>
</dbReference>
<accession>A0A9X2CIL4</accession>
<evidence type="ECO:0000256" key="3">
    <source>
        <dbReference type="ARBA" id="ARBA00022679"/>
    </source>
</evidence>
<dbReference type="CDD" id="cd02526">
    <property type="entry name" value="GT2_RfbF_like"/>
    <property type="match status" value="1"/>
</dbReference>
<name>A0A9X2CIL4_9GAMM</name>
<dbReference type="Gene3D" id="3.90.550.10">
    <property type="entry name" value="Spore Coat Polysaccharide Biosynthesis Protein SpsA, Chain A"/>
    <property type="match status" value="1"/>
</dbReference>
<evidence type="ECO:0000256" key="2">
    <source>
        <dbReference type="ARBA" id="ARBA00022676"/>
    </source>
</evidence>
<dbReference type="Pfam" id="PF00535">
    <property type="entry name" value="Glycos_transf_2"/>
    <property type="match status" value="1"/>
</dbReference>
<dbReference type="Proteomes" id="UP001139293">
    <property type="component" value="Unassembled WGS sequence"/>
</dbReference>
<evidence type="ECO:0000259" key="4">
    <source>
        <dbReference type="Pfam" id="PF00535"/>
    </source>
</evidence>
<sequence length="288" mass="32070">MNAIAIVVTYHPDVDRLLNLVSSLKEQGLSVVIVDNSIDIVENFFKIENVKVIANKKNLGIAKAQNIGIKYALDSQAKFICFFDQDSYIPSNYAAGLINNRCSNASAVYLPLVIDEDSGEELPAFKLNKIGIPKKVFSNGQEKEFLVELAISSGTVVTAQTFSTVGDMNEDLFIDLVDFDWCFKCLKCSIPITCVTSVIMKHSIGLKKGPITGIIHNPIRNYYKQRNPFYLLAYNYVPKSYALYLILVSTLQSLIMIISQKQSKAYLDSLVAAVRDGFKYLVNHKNGS</sequence>
<evidence type="ECO:0000256" key="1">
    <source>
        <dbReference type="ARBA" id="ARBA00006739"/>
    </source>
</evidence>
<gene>
    <name evidence="5" type="ORF">L2740_13605</name>
</gene>
<keyword evidence="3" id="KW-0808">Transferase</keyword>
<dbReference type="InterPro" id="IPR029044">
    <property type="entry name" value="Nucleotide-diphossugar_trans"/>
</dbReference>
<dbReference type="GO" id="GO:0016757">
    <property type="term" value="F:glycosyltransferase activity"/>
    <property type="evidence" value="ECO:0007669"/>
    <property type="project" value="UniProtKB-KW"/>
</dbReference>
<dbReference type="PANTHER" id="PTHR43179">
    <property type="entry name" value="RHAMNOSYLTRANSFERASE WBBL"/>
    <property type="match status" value="1"/>
</dbReference>
<dbReference type="AlphaFoldDB" id="A0A9X2CIL4"/>
<comment type="caution">
    <text evidence="5">The sequence shown here is derived from an EMBL/GenBank/DDBJ whole genome shotgun (WGS) entry which is preliminary data.</text>
</comment>
<keyword evidence="2" id="KW-0328">Glycosyltransferase</keyword>
<evidence type="ECO:0000313" key="6">
    <source>
        <dbReference type="Proteomes" id="UP001139293"/>
    </source>
</evidence>
<feature type="domain" description="Glycosyltransferase 2-like" evidence="4">
    <location>
        <begin position="6"/>
        <end position="110"/>
    </location>
</feature>
<organism evidence="5 6">
    <name type="scientific">Shewanella pneumatophori</name>
    <dbReference type="NCBI Taxonomy" id="314092"/>
    <lineage>
        <taxon>Bacteria</taxon>
        <taxon>Pseudomonadati</taxon>
        <taxon>Pseudomonadota</taxon>
        <taxon>Gammaproteobacteria</taxon>
        <taxon>Alteromonadales</taxon>
        <taxon>Shewanellaceae</taxon>
        <taxon>Shewanella</taxon>
    </lineage>
</organism>
<dbReference type="SUPFAM" id="SSF53448">
    <property type="entry name" value="Nucleotide-diphospho-sugar transferases"/>
    <property type="match status" value="1"/>
</dbReference>
<protein>
    <submittedName>
        <fullName evidence="5">Glycosyltransferase family 2 protein</fullName>
    </submittedName>
</protein>
<dbReference type="InterPro" id="IPR001173">
    <property type="entry name" value="Glyco_trans_2-like"/>
</dbReference>
<dbReference type="PANTHER" id="PTHR43179:SF12">
    <property type="entry name" value="GALACTOFURANOSYLTRANSFERASE GLFT2"/>
    <property type="match status" value="1"/>
</dbReference>
<reference evidence="5" key="1">
    <citation type="submission" date="2022-01" db="EMBL/GenBank/DDBJ databases">
        <title>Whole genome-based taxonomy of the Shewanellaceae.</title>
        <authorList>
            <person name="Martin-Rodriguez A.J."/>
        </authorList>
    </citation>
    <scope>NUCLEOTIDE SEQUENCE</scope>
    <source>
        <strain evidence="5">KCTC 23973</strain>
    </source>
</reference>
<evidence type="ECO:0000313" key="5">
    <source>
        <dbReference type="EMBL" id="MCL1139579.1"/>
    </source>
</evidence>
<proteinExistence type="inferred from homology"/>
<dbReference type="EMBL" id="JAKILB010000008">
    <property type="protein sequence ID" value="MCL1139579.1"/>
    <property type="molecule type" value="Genomic_DNA"/>
</dbReference>
<keyword evidence="6" id="KW-1185">Reference proteome</keyword>